<evidence type="ECO:0000259" key="3">
    <source>
        <dbReference type="PROSITE" id="PS50958"/>
    </source>
</evidence>
<dbReference type="PROSITE" id="PS50958">
    <property type="entry name" value="SMB_2"/>
    <property type="match status" value="1"/>
</dbReference>
<evidence type="ECO:0000313" key="4">
    <source>
        <dbReference type="Ensembl" id="ENSMMOP00000004453.1"/>
    </source>
</evidence>
<dbReference type="InterPro" id="IPR001212">
    <property type="entry name" value="Somatomedin_B_dom"/>
</dbReference>
<evidence type="ECO:0000256" key="2">
    <source>
        <dbReference type="SAM" id="SignalP"/>
    </source>
</evidence>
<dbReference type="InterPro" id="IPR039942">
    <property type="entry name" value="SBSPO"/>
</dbReference>
<evidence type="ECO:0000313" key="5">
    <source>
        <dbReference type="Proteomes" id="UP000261620"/>
    </source>
</evidence>
<reference evidence="4" key="2">
    <citation type="submission" date="2025-09" db="UniProtKB">
        <authorList>
            <consortium name="Ensembl"/>
        </authorList>
    </citation>
    <scope>IDENTIFICATION</scope>
</reference>
<name>A0A3Q3VT19_MOLML</name>
<dbReference type="AlphaFoldDB" id="A0A3Q3VT19"/>
<dbReference type="Ensembl" id="ENSMMOT00000004532.1">
    <property type="protein sequence ID" value="ENSMMOP00000004453.1"/>
    <property type="gene ID" value="ENSMMOG00000003541.1"/>
</dbReference>
<reference evidence="4" key="1">
    <citation type="submission" date="2025-08" db="UniProtKB">
        <authorList>
            <consortium name="Ensembl"/>
        </authorList>
    </citation>
    <scope>IDENTIFICATION</scope>
</reference>
<dbReference type="InterPro" id="IPR056801">
    <property type="entry name" value="SBSPON_C"/>
</dbReference>
<dbReference type="PANTHER" id="PTHR20920">
    <property type="entry name" value="RPE-SPONDIN"/>
    <property type="match status" value="1"/>
</dbReference>
<evidence type="ECO:0000256" key="1">
    <source>
        <dbReference type="ARBA" id="ARBA00023157"/>
    </source>
</evidence>
<dbReference type="Proteomes" id="UP000261620">
    <property type="component" value="Unplaced"/>
</dbReference>
<feature type="domain" description="SMB" evidence="3">
    <location>
        <begin position="28"/>
        <end position="78"/>
    </location>
</feature>
<keyword evidence="1" id="KW-1015">Disulfide bond</keyword>
<dbReference type="Pfam" id="PF25031">
    <property type="entry name" value="SBSPON_C"/>
    <property type="match status" value="1"/>
</dbReference>
<organism evidence="4 5">
    <name type="scientific">Mola mola</name>
    <name type="common">Ocean sunfish</name>
    <name type="synonym">Tetraodon mola</name>
    <dbReference type="NCBI Taxonomy" id="94237"/>
    <lineage>
        <taxon>Eukaryota</taxon>
        <taxon>Metazoa</taxon>
        <taxon>Chordata</taxon>
        <taxon>Craniata</taxon>
        <taxon>Vertebrata</taxon>
        <taxon>Euteleostomi</taxon>
        <taxon>Actinopterygii</taxon>
        <taxon>Neopterygii</taxon>
        <taxon>Teleostei</taxon>
        <taxon>Neoteleostei</taxon>
        <taxon>Acanthomorphata</taxon>
        <taxon>Eupercaria</taxon>
        <taxon>Tetraodontiformes</taxon>
        <taxon>Molidae</taxon>
        <taxon>Mola</taxon>
    </lineage>
</organism>
<accession>A0A3Q3VT19</accession>
<feature type="signal peptide" evidence="2">
    <location>
        <begin position="1"/>
        <end position="18"/>
    </location>
</feature>
<dbReference type="PANTHER" id="PTHR20920:SF2">
    <property type="entry name" value="SOMATOMEDIN-B AND THROMBOSPONDIN TYPE-1 DOMAIN-CONTAINING PROTEIN"/>
    <property type="match status" value="1"/>
</dbReference>
<keyword evidence="2" id="KW-0732">Signal</keyword>
<dbReference type="PROSITE" id="PS00524">
    <property type="entry name" value="SMB_1"/>
    <property type="match status" value="1"/>
</dbReference>
<keyword evidence="5" id="KW-1185">Reference proteome</keyword>
<protein>
    <recommendedName>
        <fullName evidence="3">SMB domain-containing protein</fullName>
    </recommendedName>
</protein>
<dbReference type="STRING" id="94237.ENSMMOP00000004453"/>
<feature type="chain" id="PRO_5018623892" description="SMB domain-containing protein" evidence="2">
    <location>
        <begin position="19"/>
        <end position="224"/>
    </location>
</feature>
<sequence length="224" mass="25235">MGSSVEFACLLLVVSTLGKNLLVSAGCSGKCCRGRDMSCSTTDWRMDRLFGTCYCDEGCVRTKDCCFDYFTECPGEGWMDGCTHPDYMAPVRDNLSRPCPRLEQRSGCSEYRDHRGKHCGHNSGIQTHLDSFTLESRTPHCTVENRPHTHWMRYITKGFKVCVACEPPAMRNNSGSCQGDGQESEKEAVLHWQAVGNHRCSGTWRKIQKTQQCNCPPQHSFVFI</sequence>
<proteinExistence type="predicted"/>